<dbReference type="SMR" id="A0A843VS11"/>
<dbReference type="Gene3D" id="3.20.20.80">
    <property type="entry name" value="Glycosidases"/>
    <property type="match status" value="1"/>
</dbReference>
<comment type="caution">
    <text evidence="6">The sequence shown here is derived from an EMBL/GenBank/DDBJ whole genome shotgun (WGS) entry which is preliminary data.</text>
</comment>
<evidence type="ECO:0000256" key="5">
    <source>
        <dbReference type="SAM" id="SignalP"/>
    </source>
</evidence>
<evidence type="ECO:0000256" key="4">
    <source>
        <dbReference type="RuleBase" id="RU004335"/>
    </source>
</evidence>
<feature type="chain" id="PRO_5032905217" description="Glucan endo-1,3-beta-D-glucosidase" evidence="5">
    <location>
        <begin position="24"/>
        <end position="382"/>
    </location>
</feature>
<evidence type="ECO:0000313" key="6">
    <source>
        <dbReference type="EMBL" id="MQL95824.1"/>
    </source>
</evidence>
<reference evidence="6" key="1">
    <citation type="submission" date="2017-07" db="EMBL/GenBank/DDBJ databases">
        <title>Taro Niue Genome Assembly and Annotation.</title>
        <authorList>
            <person name="Atibalentja N."/>
            <person name="Keating K."/>
            <person name="Fields C.J."/>
        </authorList>
    </citation>
    <scope>NUCLEOTIDE SEQUENCE</scope>
    <source>
        <strain evidence="6">Niue_2</strain>
        <tissue evidence="6">Leaf</tissue>
    </source>
</reference>
<evidence type="ECO:0000256" key="1">
    <source>
        <dbReference type="ARBA" id="ARBA00008773"/>
    </source>
</evidence>
<dbReference type="EMBL" id="NMUH01001840">
    <property type="protein sequence ID" value="MQL95824.1"/>
    <property type="molecule type" value="Genomic_DNA"/>
</dbReference>
<keyword evidence="7" id="KW-1185">Reference proteome</keyword>
<gene>
    <name evidence="6" type="ORF">Taro_028508</name>
</gene>
<dbReference type="InterPro" id="IPR044965">
    <property type="entry name" value="Glyco_hydro_17_plant"/>
</dbReference>
<dbReference type="AlphaFoldDB" id="A0A843VS11"/>
<keyword evidence="5" id="KW-0732">Signal</keyword>
<comment type="similarity">
    <text evidence="1 4">Belongs to the glycosyl hydrolase 17 family.</text>
</comment>
<dbReference type="GO" id="GO:0004553">
    <property type="term" value="F:hydrolase activity, hydrolyzing O-glycosyl compounds"/>
    <property type="evidence" value="ECO:0007669"/>
    <property type="project" value="InterPro"/>
</dbReference>
<evidence type="ECO:0000256" key="3">
    <source>
        <dbReference type="ARBA" id="ARBA00023295"/>
    </source>
</evidence>
<accession>A0A843VS11</accession>
<dbReference type="GO" id="GO:0005975">
    <property type="term" value="P:carbohydrate metabolic process"/>
    <property type="evidence" value="ECO:0007669"/>
    <property type="project" value="InterPro"/>
</dbReference>
<dbReference type="Proteomes" id="UP000652761">
    <property type="component" value="Unassembled WGS sequence"/>
</dbReference>
<evidence type="ECO:0008006" key="8">
    <source>
        <dbReference type="Google" id="ProtNLM"/>
    </source>
</evidence>
<dbReference type="OrthoDB" id="1293114at2759"/>
<evidence type="ECO:0000256" key="2">
    <source>
        <dbReference type="ARBA" id="ARBA00022801"/>
    </source>
</evidence>
<dbReference type="SUPFAM" id="SSF51445">
    <property type="entry name" value="(Trans)glycosidases"/>
    <property type="match status" value="1"/>
</dbReference>
<dbReference type="InterPro" id="IPR017853">
    <property type="entry name" value="GH"/>
</dbReference>
<dbReference type="InterPro" id="IPR000490">
    <property type="entry name" value="Glyco_hydro_17"/>
</dbReference>
<dbReference type="PANTHER" id="PTHR32227">
    <property type="entry name" value="GLUCAN ENDO-1,3-BETA-GLUCOSIDASE BG1-RELATED-RELATED"/>
    <property type="match status" value="1"/>
</dbReference>
<evidence type="ECO:0000313" key="7">
    <source>
        <dbReference type="Proteomes" id="UP000652761"/>
    </source>
</evidence>
<dbReference type="Pfam" id="PF00332">
    <property type="entry name" value="Glyco_hydro_17"/>
    <property type="match status" value="1"/>
</dbReference>
<protein>
    <recommendedName>
        <fullName evidence="8">Glucan endo-1,3-beta-D-glucosidase</fullName>
    </recommendedName>
</protein>
<name>A0A843VS11_COLES</name>
<sequence>MALKIPFFLLLVFLLSFPSPISSRAVPETSQTGVVGVVYSMSTAGLPPPKQVADALVDAGVSRVLLIDTYPEGIAAFNGTPFHITIGVNNSVLPLLAANRSEAIRWIGDHIIGPNVAVGTISVGHDLLSTYIALYKYLLPALRNLQAAFTTMGLDMSLTTSCSYDIICPGFPPSEAHFNSSVAETHVMPLMEFLTETSSPFLIQLYPFKLYNSDVIPRASTGLATFDSRPGIFLTDPKTGLVYQNMFDAMVDATVAALDKLGYPDIRVVVAGTGWPSEGTDDQPEASPVIAAEYTERLVSRLSSGAGTPALPDVTPVAYIFSLFDGPMVAGMPTAWNWGIWTKDMQQKYIVDFASAANVGGRARRTLISAAAGWAAAVALFW</sequence>
<keyword evidence="3" id="KW-0326">Glycosidase</keyword>
<keyword evidence="2" id="KW-0378">Hydrolase</keyword>
<proteinExistence type="inferred from homology"/>
<organism evidence="6 7">
    <name type="scientific">Colocasia esculenta</name>
    <name type="common">Wild taro</name>
    <name type="synonym">Arum esculentum</name>
    <dbReference type="NCBI Taxonomy" id="4460"/>
    <lineage>
        <taxon>Eukaryota</taxon>
        <taxon>Viridiplantae</taxon>
        <taxon>Streptophyta</taxon>
        <taxon>Embryophyta</taxon>
        <taxon>Tracheophyta</taxon>
        <taxon>Spermatophyta</taxon>
        <taxon>Magnoliopsida</taxon>
        <taxon>Liliopsida</taxon>
        <taxon>Araceae</taxon>
        <taxon>Aroideae</taxon>
        <taxon>Colocasieae</taxon>
        <taxon>Colocasia</taxon>
    </lineage>
</organism>
<feature type="signal peptide" evidence="5">
    <location>
        <begin position="1"/>
        <end position="23"/>
    </location>
</feature>